<gene>
    <name evidence="1" type="ORF">FJU31_16395</name>
</gene>
<evidence type="ECO:0000313" key="2">
    <source>
        <dbReference type="Proteomes" id="UP000326367"/>
    </source>
</evidence>
<evidence type="ECO:0000313" key="1">
    <source>
        <dbReference type="EMBL" id="KAA8994898.1"/>
    </source>
</evidence>
<comment type="caution">
    <text evidence="1">The sequence shown here is derived from an EMBL/GenBank/DDBJ whole genome shotgun (WGS) entry which is preliminary data.</text>
</comment>
<keyword evidence="2" id="KW-1185">Reference proteome</keyword>
<reference evidence="1 2" key="1">
    <citation type="journal article" date="2020" name="Antonie Van Leeuwenhoek">
        <title>Stenotrophomonas cyclobalanopsidis sp. nov., isolated from the leaf spot disease of Cyclobalanopsis patelliformis.</title>
        <authorList>
            <person name="Bian D.R."/>
            <person name="Xue H."/>
            <person name="Piao C.G."/>
            <person name="Li Y."/>
        </authorList>
    </citation>
    <scope>NUCLEOTIDE SEQUENCE [LARGE SCALE GENOMIC DNA]</scope>
    <source>
        <strain evidence="1 2">TPQG1-4</strain>
    </source>
</reference>
<name>A0ABQ6SXA0_9GAMM</name>
<accession>A0ABQ6SXA0</accession>
<dbReference type="EMBL" id="VYKI01000028">
    <property type="protein sequence ID" value="KAA8994898.1"/>
    <property type="molecule type" value="Genomic_DNA"/>
</dbReference>
<dbReference type="Proteomes" id="UP000326367">
    <property type="component" value="Unassembled WGS sequence"/>
</dbReference>
<organism evidence="1 2">
    <name type="scientific">Stenotrophomonas cyclobalanopsidis</name>
    <dbReference type="NCBI Taxonomy" id="2771362"/>
    <lineage>
        <taxon>Bacteria</taxon>
        <taxon>Pseudomonadati</taxon>
        <taxon>Pseudomonadota</taxon>
        <taxon>Gammaproteobacteria</taxon>
        <taxon>Lysobacterales</taxon>
        <taxon>Lysobacteraceae</taxon>
        <taxon>Stenotrophomonas</taxon>
    </lineage>
</organism>
<dbReference type="RefSeq" id="WP_150455682.1">
    <property type="nucleotide sequence ID" value="NZ_VYKI01000028.1"/>
</dbReference>
<sequence length="61" mass="6375">MEEIRQTAETNHPFVYDENGLCEVRDPRALEMLGAGGVQAAGAVCKVNSGNCVSGCACKSS</sequence>
<proteinExistence type="predicted"/>
<protein>
    <submittedName>
        <fullName evidence="1">Uncharacterized protein</fullName>
    </submittedName>
</protein>